<dbReference type="GO" id="GO:1903189">
    <property type="term" value="P:glyoxal metabolic process"/>
    <property type="evidence" value="ECO:0007669"/>
    <property type="project" value="TreeGrafter"/>
</dbReference>
<protein>
    <recommendedName>
        <fullName evidence="4">DJ-1/PfpI domain-containing protein</fullName>
    </recommendedName>
</protein>
<dbReference type="AlphaFoldDB" id="A0AAU9T2N5"/>
<proteinExistence type="inferred from homology"/>
<dbReference type="InterPro" id="IPR002818">
    <property type="entry name" value="DJ-1/PfpI"/>
</dbReference>
<feature type="domain" description="DJ-1/PfpI" evidence="4">
    <location>
        <begin position="288"/>
        <end position="450"/>
    </location>
</feature>
<dbReference type="Gene3D" id="3.40.50.880">
    <property type="match status" value="2"/>
</dbReference>
<keyword evidence="3" id="KW-0472">Membrane</keyword>
<dbReference type="EMBL" id="OU466863">
    <property type="protein sequence ID" value="CAH2076935.1"/>
    <property type="molecule type" value="Genomic_DNA"/>
</dbReference>
<dbReference type="InterPro" id="IPR050325">
    <property type="entry name" value="Prot/Nucl_acid_deglycase"/>
</dbReference>
<evidence type="ECO:0000256" key="2">
    <source>
        <dbReference type="ARBA" id="ARBA00022737"/>
    </source>
</evidence>
<gene>
    <name evidence="5" type="ORF">TAV2_LOCUS24218</name>
</gene>
<evidence type="ECO:0000256" key="3">
    <source>
        <dbReference type="SAM" id="Phobius"/>
    </source>
</evidence>
<name>A0AAU9T2N5_THLAR</name>
<keyword evidence="3" id="KW-1133">Transmembrane helix</keyword>
<comment type="similarity">
    <text evidence="1">Belongs to the peptidase C56 family.</text>
</comment>
<evidence type="ECO:0000259" key="4">
    <source>
        <dbReference type="Pfam" id="PF01965"/>
    </source>
</evidence>
<dbReference type="NCBIfam" id="TIGR01383">
    <property type="entry name" value="not_thiJ"/>
    <property type="match status" value="2"/>
</dbReference>
<evidence type="ECO:0000313" key="6">
    <source>
        <dbReference type="Proteomes" id="UP000836841"/>
    </source>
</evidence>
<accession>A0AAU9T2N5</accession>
<feature type="domain" description="DJ-1/PfpI" evidence="4">
    <location>
        <begin position="84"/>
        <end position="248"/>
    </location>
</feature>
<dbReference type="PANTHER" id="PTHR48094">
    <property type="entry name" value="PROTEIN/NUCLEIC ACID DEGLYCASE DJ-1-RELATED"/>
    <property type="match status" value="1"/>
</dbReference>
<dbReference type="InterPro" id="IPR006287">
    <property type="entry name" value="DJ-1"/>
</dbReference>
<evidence type="ECO:0000313" key="5">
    <source>
        <dbReference type="EMBL" id="CAH2076935.1"/>
    </source>
</evidence>
<keyword evidence="2" id="KW-0677">Repeat</keyword>
<keyword evidence="6" id="KW-1185">Reference proteome</keyword>
<dbReference type="PANTHER" id="PTHR48094:SF7">
    <property type="entry name" value="PROTEIN DJ-1 HOMOLOG C"/>
    <property type="match status" value="1"/>
</dbReference>
<feature type="transmembrane region" description="Helical" evidence="3">
    <location>
        <begin position="23"/>
        <end position="45"/>
    </location>
</feature>
<dbReference type="Pfam" id="PF01965">
    <property type="entry name" value="DJ-1_PfpI"/>
    <property type="match status" value="2"/>
</dbReference>
<reference evidence="5 6" key="1">
    <citation type="submission" date="2022-03" db="EMBL/GenBank/DDBJ databases">
        <authorList>
            <person name="Nunn A."/>
            <person name="Chopra R."/>
            <person name="Nunn A."/>
            <person name="Contreras Garrido A."/>
        </authorList>
    </citation>
    <scope>NUCLEOTIDE SEQUENCE [LARGE SCALE GENOMIC DNA]</scope>
</reference>
<sequence length="476" mass="51038">MGSLGFSLSMIASLSPTLTDSRLVSSVGCISTIVAPSLSSISVVYSPVTKRRARNSGLRYSAASPSMETTADSDVSVVSPATSKKVLVPIGYGTEEIEAVVLVDVLRRAGAEVIVASVEQKLEVEASSGTKLLADVLISKCAEQVFDLVALPGGMPGAVRLRDCGILEKIMKRQVEDKRLYGAISMAPAITLLPWGLLTRKKTTGHPAFFGKLPTFWAVKTNIQISGELTTSRGPGTSFQFALSLVKQLFGESTAMSVQELLLLRDGYQNPKNEEFNSMDWSLNHTPRVLIPVANGSEGVEVVTIADVLRRAKVDVTVASVERSLRITASQSTKIITDKLIGEAAESSYDLLILPGGLAGSERLQKSIILKKLLKEQQETGRIYGATSTSSTVLRKHGLLKEKKTVVYPSDTDGPMNDQMIEGTEVVIDGNVITSLGLATVTNFSLAIVSKLFGYGRARSVSEGLVHEYRGNLTPF</sequence>
<feature type="transmembrane region" description="Helical" evidence="3">
    <location>
        <begin position="180"/>
        <end position="198"/>
    </location>
</feature>
<dbReference type="SUPFAM" id="SSF52317">
    <property type="entry name" value="Class I glutamine amidotransferase-like"/>
    <property type="match status" value="2"/>
</dbReference>
<dbReference type="FunFam" id="3.40.50.880:FF:000015">
    <property type="entry name" value="Protein DJ-1 homolog C"/>
    <property type="match status" value="2"/>
</dbReference>
<organism evidence="5 6">
    <name type="scientific">Thlaspi arvense</name>
    <name type="common">Field penny-cress</name>
    <dbReference type="NCBI Taxonomy" id="13288"/>
    <lineage>
        <taxon>Eukaryota</taxon>
        <taxon>Viridiplantae</taxon>
        <taxon>Streptophyta</taxon>
        <taxon>Embryophyta</taxon>
        <taxon>Tracheophyta</taxon>
        <taxon>Spermatophyta</taxon>
        <taxon>Magnoliopsida</taxon>
        <taxon>eudicotyledons</taxon>
        <taxon>Gunneridae</taxon>
        <taxon>Pentapetalae</taxon>
        <taxon>rosids</taxon>
        <taxon>malvids</taxon>
        <taxon>Brassicales</taxon>
        <taxon>Brassicaceae</taxon>
        <taxon>Thlaspideae</taxon>
        <taxon>Thlaspi</taxon>
    </lineage>
</organism>
<dbReference type="GO" id="GO:0005737">
    <property type="term" value="C:cytoplasm"/>
    <property type="evidence" value="ECO:0007669"/>
    <property type="project" value="TreeGrafter"/>
</dbReference>
<evidence type="ECO:0000256" key="1">
    <source>
        <dbReference type="ARBA" id="ARBA00008542"/>
    </source>
</evidence>
<keyword evidence="3" id="KW-0812">Transmembrane</keyword>
<dbReference type="InterPro" id="IPR029062">
    <property type="entry name" value="Class_I_gatase-like"/>
</dbReference>
<dbReference type="CDD" id="cd03135">
    <property type="entry name" value="GATase1_DJ-1"/>
    <property type="match status" value="2"/>
</dbReference>
<dbReference type="Proteomes" id="UP000836841">
    <property type="component" value="Chromosome 7"/>
</dbReference>